<comment type="cofactor">
    <cofactor evidence="1 5">
        <name>pyridoxal 5'-phosphate</name>
        <dbReference type="ChEBI" id="CHEBI:597326"/>
    </cofactor>
</comment>
<dbReference type="InterPro" id="IPR015421">
    <property type="entry name" value="PyrdxlP-dep_Trfase_major"/>
</dbReference>
<dbReference type="Pfam" id="PF00282">
    <property type="entry name" value="Pyridoxal_deC"/>
    <property type="match status" value="1"/>
</dbReference>
<reference evidence="6 7" key="1">
    <citation type="journal article" date="2020" name="Mol. Biol. Evol.">
        <title>Distinct Expression and Methylation Patterns for Genes with Different Fates following a Single Whole-Genome Duplication in Flowering Plants.</title>
        <authorList>
            <person name="Shi T."/>
            <person name="Rahmani R.S."/>
            <person name="Gugger P.F."/>
            <person name="Wang M."/>
            <person name="Li H."/>
            <person name="Zhang Y."/>
            <person name="Li Z."/>
            <person name="Wang Q."/>
            <person name="Van de Peer Y."/>
            <person name="Marchal K."/>
            <person name="Chen J."/>
        </authorList>
    </citation>
    <scope>NUCLEOTIDE SEQUENCE [LARGE SCALE GENOMIC DNA]</scope>
    <source>
        <tissue evidence="6">Leaf</tissue>
    </source>
</reference>
<protein>
    <recommendedName>
        <fullName evidence="8">Aromatic-L-amino-acid decarboxylase-like</fullName>
    </recommendedName>
</protein>
<dbReference type="Gene3D" id="3.40.640.10">
    <property type="entry name" value="Type I PLP-dependent aspartate aminotransferase-like (Major domain)"/>
    <property type="match status" value="1"/>
</dbReference>
<dbReference type="InterPro" id="IPR002129">
    <property type="entry name" value="PyrdxlP-dep_de-COase"/>
</dbReference>
<accession>A0A822ZGY1</accession>
<name>A0A822ZGY1_NELNU</name>
<evidence type="ECO:0000256" key="3">
    <source>
        <dbReference type="ARBA" id="ARBA00022898"/>
    </source>
</evidence>
<keyword evidence="7" id="KW-1185">Reference proteome</keyword>
<organism evidence="6 7">
    <name type="scientific">Nelumbo nucifera</name>
    <name type="common">Sacred lotus</name>
    <dbReference type="NCBI Taxonomy" id="4432"/>
    <lineage>
        <taxon>Eukaryota</taxon>
        <taxon>Viridiplantae</taxon>
        <taxon>Streptophyta</taxon>
        <taxon>Embryophyta</taxon>
        <taxon>Tracheophyta</taxon>
        <taxon>Spermatophyta</taxon>
        <taxon>Magnoliopsida</taxon>
        <taxon>Proteales</taxon>
        <taxon>Nelumbonaceae</taxon>
        <taxon>Nelumbo</taxon>
    </lineage>
</organism>
<evidence type="ECO:0000256" key="4">
    <source>
        <dbReference type="ARBA" id="ARBA00023239"/>
    </source>
</evidence>
<comment type="similarity">
    <text evidence="5">Belongs to the group II decarboxylase family.</text>
</comment>
<evidence type="ECO:0000313" key="7">
    <source>
        <dbReference type="Proteomes" id="UP000607653"/>
    </source>
</evidence>
<keyword evidence="4 5" id="KW-0456">Lyase</keyword>
<evidence type="ECO:0000256" key="2">
    <source>
        <dbReference type="ARBA" id="ARBA00022793"/>
    </source>
</evidence>
<dbReference type="PANTHER" id="PTHR11999">
    <property type="entry name" value="GROUP II PYRIDOXAL-5-PHOSPHATE DECARBOXYLASE"/>
    <property type="match status" value="1"/>
</dbReference>
<dbReference type="GO" id="GO:0030170">
    <property type="term" value="F:pyridoxal phosphate binding"/>
    <property type="evidence" value="ECO:0007669"/>
    <property type="project" value="InterPro"/>
</dbReference>
<evidence type="ECO:0000256" key="5">
    <source>
        <dbReference type="RuleBase" id="RU000382"/>
    </source>
</evidence>
<dbReference type="Proteomes" id="UP000607653">
    <property type="component" value="Unassembled WGS sequence"/>
</dbReference>
<dbReference type="PANTHER" id="PTHR11999:SF96">
    <property type="entry name" value="TYROSINE DECARBOXYLASE"/>
    <property type="match status" value="1"/>
</dbReference>
<keyword evidence="3 5" id="KW-0663">Pyridoxal phosphate</keyword>
<dbReference type="GO" id="GO:0016830">
    <property type="term" value="F:carbon-carbon lyase activity"/>
    <property type="evidence" value="ECO:0007669"/>
    <property type="project" value="InterPro"/>
</dbReference>
<proteinExistence type="inferred from homology"/>
<dbReference type="EMBL" id="DUZY01000006">
    <property type="protein sequence ID" value="DAD42675.1"/>
    <property type="molecule type" value="Genomic_DNA"/>
</dbReference>
<sequence>MGWPLSLFVLQSKQIYKLGSSHYSSLLLSITSLTAIDPIAPLCAVAKEYGVWVHINAAYAGSACICLEFRHFIDGVEDADSFTSNAHKRFFTTLDCCYLWVKDPSALLRPCQPVVDSEQVIDYKDWQIVLSR</sequence>
<evidence type="ECO:0000256" key="1">
    <source>
        <dbReference type="ARBA" id="ARBA00001933"/>
    </source>
</evidence>
<dbReference type="AlphaFoldDB" id="A0A822ZGY1"/>
<comment type="caution">
    <text evidence="6">The sequence shown here is derived from an EMBL/GenBank/DDBJ whole genome shotgun (WGS) entry which is preliminary data.</text>
</comment>
<dbReference type="GO" id="GO:0019752">
    <property type="term" value="P:carboxylic acid metabolic process"/>
    <property type="evidence" value="ECO:0007669"/>
    <property type="project" value="InterPro"/>
</dbReference>
<evidence type="ECO:0008006" key="8">
    <source>
        <dbReference type="Google" id="ProtNLM"/>
    </source>
</evidence>
<keyword evidence="2" id="KW-0210">Decarboxylase</keyword>
<dbReference type="SUPFAM" id="SSF53383">
    <property type="entry name" value="PLP-dependent transferases"/>
    <property type="match status" value="1"/>
</dbReference>
<dbReference type="InterPro" id="IPR010977">
    <property type="entry name" value="Aromatic_deC"/>
</dbReference>
<gene>
    <name evidence="6" type="ORF">HUJ06_000905</name>
</gene>
<dbReference type="InterPro" id="IPR015424">
    <property type="entry name" value="PyrdxlP-dep_Trfase"/>
</dbReference>
<evidence type="ECO:0000313" key="6">
    <source>
        <dbReference type="EMBL" id="DAD42675.1"/>
    </source>
</evidence>